<dbReference type="InterPro" id="IPR001452">
    <property type="entry name" value="SH3_domain"/>
</dbReference>
<keyword evidence="1 2" id="KW-0728">SH3 domain</keyword>
<dbReference type="PANTHER" id="PTHR45854">
    <property type="entry name" value="ASAP FAMILY MEMBER"/>
    <property type="match status" value="1"/>
</dbReference>
<comment type="caution">
    <text evidence="5">The sequence shown here is derived from an EMBL/GenBank/DDBJ whole genome shotgun (WGS) entry which is preliminary data.</text>
</comment>
<evidence type="ECO:0000313" key="5">
    <source>
        <dbReference type="EMBL" id="KAL1265818.1"/>
    </source>
</evidence>
<evidence type="ECO:0000256" key="2">
    <source>
        <dbReference type="PROSITE-ProRule" id="PRU00192"/>
    </source>
</evidence>
<accession>A0ABR3MMH0</accession>
<gene>
    <name evidence="5" type="ORF">QQF64_003845</name>
</gene>
<dbReference type="SUPFAM" id="SSF50044">
    <property type="entry name" value="SH3-domain"/>
    <property type="match status" value="1"/>
</dbReference>
<keyword evidence="6" id="KW-1185">Reference proteome</keyword>
<feature type="domain" description="SH3" evidence="4">
    <location>
        <begin position="140"/>
        <end position="202"/>
    </location>
</feature>
<protein>
    <recommendedName>
        <fullName evidence="4">SH3 domain-containing protein</fullName>
    </recommendedName>
</protein>
<dbReference type="InterPro" id="IPR043593">
    <property type="entry name" value="ASAP"/>
</dbReference>
<dbReference type="Gene3D" id="2.30.30.40">
    <property type="entry name" value="SH3 Domains"/>
    <property type="match status" value="1"/>
</dbReference>
<dbReference type="InterPro" id="IPR036028">
    <property type="entry name" value="SH3-like_dom_sf"/>
</dbReference>
<dbReference type="SMART" id="SM00326">
    <property type="entry name" value="SH3"/>
    <property type="match status" value="1"/>
</dbReference>
<name>A0ABR3MMH0_9TELE</name>
<reference evidence="5 6" key="1">
    <citation type="submission" date="2023-09" db="EMBL/GenBank/DDBJ databases">
        <authorList>
            <person name="Wang M."/>
        </authorList>
    </citation>
    <scope>NUCLEOTIDE SEQUENCE [LARGE SCALE GENOMIC DNA]</scope>
    <source>
        <strain evidence="5">GT-2023</strain>
        <tissue evidence="5">Liver</tissue>
    </source>
</reference>
<dbReference type="Proteomes" id="UP001558613">
    <property type="component" value="Unassembled WGS sequence"/>
</dbReference>
<dbReference type="PROSITE" id="PS50002">
    <property type="entry name" value="SH3"/>
    <property type="match status" value="1"/>
</dbReference>
<feature type="compositionally biased region" description="Polar residues" evidence="3">
    <location>
        <begin position="105"/>
        <end position="126"/>
    </location>
</feature>
<feature type="region of interest" description="Disordered" evidence="3">
    <location>
        <begin position="101"/>
        <end position="133"/>
    </location>
</feature>
<dbReference type="CDD" id="cd11821">
    <property type="entry name" value="SH3_ASAP"/>
    <property type="match status" value="1"/>
</dbReference>
<dbReference type="PANTHER" id="PTHR45854:SF5">
    <property type="entry name" value="ARF-GAP WITH SH3 DOMAIN, ANK REPEAT AND PH DOMAIN-CONTAINING PROTEIN 1-LIKE"/>
    <property type="match status" value="1"/>
</dbReference>
<evidence type="ECO:0000256" key="1">
    <source>
        <dbReference type="ARBA" id="ARBA00022443"/>
    </source>
</evidence>
<dbReference type="PRINTS" id="PR00452">
    <property type="entry name" value="SH3DOMAIN"/>
</dbReference>
<dbReference type="Pfam" id="PF14604">
    <property type="entry name" value="SH3_9"/>
    <property type="match status" value="1"/>
</dbReference>
<sequence>MRSCVSLKGTETLGTVVCGVAPFLQERREEPHYGVPAGSRSFGGPDSPFQKCVSGSPKYTTSTLNSLSELPERAGFRADGESSSSHFLYQTPQPVSSCGRYTPGLSPTSPRSFSLEANGSSSSSCHTAPHPLPRKTLMKSKMKRVKAMYDCVADHHDELTFSEGEVLVVLGEEDADWWHGYIEGQPDRTGLFPASFVSVFAE</sequence>
<evidence type="ECO:0000256" key="3">
    <source>
        <dbReference type="SAM" id="MobiDB-lite"/>
    </source>
</evidence>
<dbReference type="InterPro" id="IPR035836">
    <property type="entry name" value="ASAP1-like_SH3"/>
</dbReference>
<organism evidence="5 6">
    <name type="scientific">Cirrhinus molitorella</name>
    <name type="common">mud carp</name>
    <dbReference type="NCBI Taxonomy" id="172907"/>
    <lineage>
        <taxon>Eukaryota</taxon>
        <taxon>Metazoa</taxon>
        <taxon>Chordata</taxon>
        <taxon>Craniata</taxon>
        <taxon>Vertebrata</taxon>
        <taxon>Euteleostomi</taxon>
        <taxon>Actinopterygii</taxon>
        <taxon>Neopterygii</taxon>
        <taxon>Teleostei</taxon>
        <taxon>Ostariophysi</taxon>
        <taxon>Cypriniformes</taxon>
        <taxon>Cyprinidae</taxon>
        <taxon>Labeoninae</taxon>
        <taxon>Labeonini</taxon>
        <taxon>Cirrhinus</taxon>
    </lineage>
</organism>
<proteinExistence type="predicted"/>
<dbReference type="EMBL" id="JAYMGO010000011">
    <property type="protein sequence ID" value="KAL1265818.1"/>
    <property type="molecule type" value="Genomic_DNA"/>
</dbReference>
<evidence type="ECO:0000259" key="4">
    <source>
        <dbReference type="PROSITE" id="PS50002"/>
    </source>
</evidence>
<evidence type="ECO:0000313" key="6">
    <source>
        <dbReference type="Proteomes" id="UP001558613"/>
    </source>
</evidence>